<dbReference type="InterPro" id="IPR050932">
    <property type="entry name" value="TM2D1-3-like"/>
</dbReference>
<evidence type="ECO:0000256" key="4">
    <source>
        <dbReference type="ARBA" id="ARBA00023136"/>
    </source>
</evidence>
<comment type="subcellular location">
    <subcellularLocation>
        <location evidence="1">Membrane</location>
        <topology evidence="1">Multi-pass membrane protein</topology>
    </subcellularLocation>
</comment>
<dbReference type="Pfam" id="PF05154">
    <property type="entry name" value="TM2"/>
    <property type="match status" value="1"/>
</dbReference>
<dbReference type="GO" id="GO:0016020">
    <property type="term" value="C:membrane"/>
    <property type="evidence" value="ECO:0007669"/>
    <property type="project" value="UniProtKB-SubCell"/>
</dbReference>
<dbReference type="InterPro" id="IPR007829">
    <property type="entry name" value="TM2"/>
</dbReference>
<feature type="transmembrane region" description="Helical" evidence="5">
    <location>
        <begin position="61"/>
        <end position="80"/>
    </location>
</feature>
<dbReference type="Proteomes" id="UP000000270">
    <property type="component" value="Chromosome"/>
</dbReference>
<dbReference type="KEGG" id="azc:AZC_0342"/>
<evidence type="ECO:0000256" key="2">
    <source>
        <dbReference type="ARBA" id="ARBA00022692"/>
    </source>
</evidence>
<sequence>MRRFGPAAPPCQIPLRTREGDQVRDGSPRRSLPMTDATPNLSIDEQILIETRLANEGPSLVVAYLLWIFLGIVSAHRFYLGRAGTAVIQILTFFIGIGFIWLLVDGFLIPGLARQKRERMRQQMIVERVAQLATAPRAVLPQG</sequence>
<protein>
    <recommendedName>
        <fullName evidence="6">TM2 domain-containing protein</fullName>
    </recommendedName>
</protein>
<feature type="domain" description="TM2" evidence="6">
    <location>
        <begin position="59"/>
        <end position="107"/>
    </location>
</feature>
<gene>
    <name evidence="7" type="ordered locus">AZC_0342</name>
</gene>
<evidence type="ECO:0000259" key="6">
    <source>
        <dbReference type="Pfam" id="PF05154"/>
    </source>
</evidence>
<reference evidence="7 8" key="4">
    <citation type="journal article" date="2009" name="Appl. Environ. Microbiol.">
        <title>Comparative genome-wide transcriptional profiling of Azorhizobium caulinodans ORS571 grown under free-living and symbiotic conditions.</title>
        <authorList>
            <person name="Tsukada S."/>
            <person name="Aono T."/>
            <person name="Akiba N."/>
            <person name="Lee KB."/>
            <person name="Liu CT."/>
            <person name="Toyazaki H."/>
            <person name="Oyaizu H."/>
        </authorList>
    </citation>
    <scope>NUCLEOTIDE SEQUENCE [LARGE SCALE GENOMIC DNA]</scope>
    <source>
        <strain evidence="8">ATCC 43989 / DSM 5975 / JCM 20966 / LMG 6465 / NBRC 14845 / NCIMB 13405 / ORS 571</strain>
    </source>
</reference>
<reference evidence="8" key="2">
    <citation type="submission" date="2007-04" db="EMBL/GenBank/DDBJ databases">
        <title>Complete genome sequence of the nitrogen-fixing bacterium Azorhizobium caulinodans ORS571.</title>
        <authorList>
            <person name="Lee K.B."/>
            <person name="Backer P.D."/>
            <person name="Aono T."/>
            <person name="Liu C.T."/>
            <person name="Suzuki S."/>
            <person name="Suzuki T."/>
            <person name="Kaneko T."/>
            <person name="Yamada M."/>
            <person name="Tabata S."/>
            <person name="Kupfer D.M."/>
            <person name="Najar F.Z."/>
            <person name="Wiley G.B."/>
            <person name="Roe B."/>
            <person name="Binnewies T."/>
            <person name="Ussery D."/>
            <person name="Vereecke D."/>
            <person name="Gevers D."/>
            <person name="Holsters M."/>
            <person name="Oyaizu H."/>
        </authorList>
    </citation>
    <scope>NUCLEOTIDE SEQUENCE [LARGE SCALE GENOMIC DNA]</scope>
    <source>
        <strain evidence="8">ATCC 43989 / DSM 5975 / JCM 20966 / LMG 6465 / NBRC 14845 / NCIMB 13405 / ORS 571</strain>
    </source>
</reference>
<dbReference type="PANTHER" id="PTHR21016">
    <property type="entry name" value="BETA-AMYLOID BINDING PROTEIN-RELATED"/>
    <property type="match status" value="1"/>
</dbReference>
<evidence type="ECO:0000313" key="7">
    <source>
        <dbReference type="EMBL" id="BAF86340.1"/>
    </source>
</evidence>
<dbReference type="PANTHER" id="PTHR21016:SF25">
    <property type="entry name" value="TM2 DOMAIN-CONTAINING PROTEIN DDB_G0277895-RELATED"/>
    <property type="match status" value="1"/>
</dbReference>
<dbReference type="HOGENOM" id="CLU_081297_9_2_5"/>
<evidence type="ECO:0000256" key="5">
    <source>
        <dbReference type="SAM" id="Phobius"/>
    </source>
</evidence>
<evidence type="ECO:0000256" key="3">
    <source>
        <dbReference type="ARBA" id="ARBA00022989"/>
    </source>
</evidence>
<reference evidence="7 8" key="1">
    <citation type="journal article" date="2007" name="Appl. Environ. Microbiol.">
        <title>Rhizobial factors required for stem nodule maturation and maintenance in Sesbania rostrata-Azorhizobium caulinodans ORS571 symbiosis.</title>
        <authorList>
            <person name="Suzuki S."/>
            <person name="Aono T."/>
            <person name="Lee KB."/>
            <person name="Suzuki T."/>
            <person name="Liu CT."/>
            <person name="Miwa H."/>
            <person name="Wakao S."/>
            <person name="Iki T."/>
            <person name="Oyaizu H."/>
        </authorList>
    </citation>
    <scope>NUCLEOTIDE SEQUENCE [LARGE SCALE GENOMIC DNA]</scope>
    <source>
        <strain evidence="8">ATCC 43989 / DSM 5975 / JCM 20966 / LMG 6465 / NBRC 14845 / NCIMB 13405 / ORS 571</strain>
    </source>
</reference>
<keyword evidence="4 5" id="KW-0472">Membrane</keyword>
<dbReference type="eggNOG" id="COG2314">
    <property type="taxonomic scope" value="Bacteria"/>
</dbReference>
<keyword evidence="3 5" id="KW-1133">Transmembrane helix</keyword>
<accession>A8IJQ5</accession>
<evidence type="ECO:0000256" key="1">
    <source>
        <dbReference type="ARBA" id="ARBA00004141"/>
    </source>
</evidence>
<evidence type="ECO:0000313" key="8">
    <source>
        <dbReference type="Proteomes" id="UP000000270"/>
    </source>
</evidence>
<dbReference type="AlphaFoldDB" id="A8IJQ5"/>
<proteinExistence type="predicted"/>
<feature type="transmembrane region" description="Helical" evidence="5">
    <location>
        <begin position="86"/>
        <end position="113"/>
    </location>
</feature>
<reference evidence="7 8" key="5">
    <citation type="journal article" date="2010" name="Appl. Environ. Microbiol.">
        <title>phrR-like gene praR of Azorhizobium caulinodans ORS571 is essential for symbiosis with Sesbania rostrata and is involved in expression of reb genes.</title>
        <authorList>
            <person name="Akiba N."/>
            <person name="Aono T."/>
            <person name="Toyazaki H."/>
            <person name="Sato S."/>
            <person name="Oyaizu H."/>
        </authorList>
    </citation>
    <scope>NUCLEOTIDE SEQUENCE [LARGE SCALE GENOMIC DNA]</scope>
    <source>
        <strain evidence="8">ATCC 43989 / DSM 5975 / JCM 20966 / LMG 6465 / NBRC 14845 / NCIMB 13405 / ORS 571</strain>
    </source>
</reference>
<keyword evidence="8" id="KW-1185">Reference proteome</keyword>
<organism evidence="7 8">
    <name type="scientific">Azorhizobium caulinodans (strain ATCC 43989 / DSM 5975 / JCM 20966 / LMG 6465 / NBRC 14845 / NCIMB 13405 / ORS 571)</name>
    <dbReference type="NCBI Taxonomy" id="438753"/>
    <lineage>
        <taxon>Bacteria</taxon>
        <taxon>Pseudomonadati</taxon>
        <taxon>Pseudomonadota</taxon>
        <taxon>Alphaproteobacteria</taxon>
        <taxon>Hyphomicrobiales</taxon>
        <taxon>Xanthobacteraceae</taxon>
        <taxon>Azorhizobium</taxon>
    </lineage>
</organism>
<keyword evidence="2 5" id="KW-0812">Transmembrane</keyword>
<dbReference type="EMBL" id="AP009384">
    <property type="protein sequence ID" value="BAF86340.1"/>
    <property type="molecule type" value="Genomic_DNA"/>
</dbReference>
<reference evidence="7 8" key="6">
    <citation type="journal article" date="2011" name="Appl. Environ. Microbiol.">
        <title>Involvement of the azorhizobial chromosome partition gene (parA) in the onset of bacteroid differentiation during Sesbania rostrata stem nodule development.</title>
        <authorList>
            <person name="Liu CT."/>
            <person name="Lee KB."/>
            <person name="Wang YS."/>
            <person name="Peng MH."/>
            <person name="Lee KT."/>
            <person name="Suzuki S."/>
            <person name="Suzuki T."/>
            <person name="Oyaizu H."/>
        </authorList>
    </citation>
    <scope>NUCLEOTIDE SEQUENCE [LARGE SCALE GENOMIC DNA]</scope>
    <source>
        <strain evidence="8">ATCC 43989 / DSM 5975 / JCM 20966 / LMG 6465 / NBRC 14845 / NCIMB 13405 / ORS 571</strain>
    </source>
</reference>
<dbReference type="STRING" id="438753.AZC_0342"/>
<name>A8IJQ5_AZOC5</name>
<reference evidence="7 8" key="3">
    <citation type="journal article" date="2008" name="BMC Genomics">
        <title>The genome of the versatile nitrogen fixer Azorhizobium caulinodans ORS571.</title>
        <authorList>
            <person name="Lee KB."/>
            <person name="Backer P.D."/>
            <person name="Aono T."/>
            <person name="Liu CT."/>
            <person name="Suzuki S."/>
            <person name="Suzuki T."/>
            <person name="Kaneko T."/>
            <person name="Yamada M."/>
            <person name="Tabata S."/>
            <person name="Kupfer D.M."/>
            <person name="Najar F.Z."/>
            <person name="Wiley G.B."/>
            <person name="Roe B."/>
            <person name="Binnewies T.T."/>
            <person name="Ussery D.W."/>
            <person name="D'Haeze W."/>
            <person name="Herder J.D."/>
            <person name="Gevers D."/>
            <person name="Vereecke D."/>
            <person name="Holsters M."/>
            <person name="Oyaizu H."/>
        </authorList>
    </citation>
    <scope>NUCLEOTIDE SEQUENCE [LARGE SCALE GENOMIC DNA]</scope>
    <source>
        <strain evidence="8">ATCC 43989 / DSM 5975 / JCM 20966 / LMG 6465 / NBRC 14845 / NCIMB 13405 / ORS 571</strain>
    </source>
</reference>